<dbReference type="Pfam" id="PF00008">
    <property type="entry name" value="EGF"/>
    <property type="match status" value="1"/>
</dbReference>
<dbReference type="Gene3D" id="3.10.100.10">
    <property type="entry name" value="Mannose-Binding Protein A, subunit A"/>
    <property type="match status" value="1"/>
</dbReference>
<dbReference type="InterPro" id="IPR000152">
    <property type="entry name" value="EGF-type_Asp/Asn_hydroxyl_site"/>
</dbReference>
<dbReference type="SUPFAM" id="SSF56436">
    <property type="entry name" value="C-type lectin-like"/>
    <property type="match status" value="1"/>
</dbReference>
<dbReference type="Proteomes" id="UP000887565">
    <property type="component" value="Unplaced"/>
</dbReference>
<dbReference type="PROSITE" id="PS50026">
    <property type="entry name" value="EGF_3"/>
    <property type="match status" value="2"/>
</dbReference>
<keyword evidence="1 2" id="KW-1015">Disulfide bond</keyword>
<dbReference type="Gene3D" id="2.10.25.10">
    <property type="entry name" value="Laminin"/>
    <property type="match status" value="2"/>
</dbReference>
<dbReference type="InterPro" id="IPR016187">
    <property type="entry name" value="CTDL_fold"/>
</dbReference>
<organism evidence="4 5">
    <name type="scientific">Romanomermis culicivorax</name>
    <name type="common">Nematode worm</name>
    <dbReference type="NCBI Taxonomy" id="13658"/>
    <lineage>
        <taxon>Eukaryota</taxon>
        <taxon>Metazoa</taxon>
        <taxon>Ecdysozoa</taxon>
        <taxon>Nematoda</taxon>
        <taxon>Enoplea</taxon>
        <taxon>Dorylaimia</taxon>
        <taxon>Mermithida</taxon>
        <taxon>Mermithoidea</taxon>
        <taxon>Mermithidae</taxon>
        <taxon>Romanomermis</taxon>
    </lineage>
</organism>
<dbReference type="AlphaFoldDB" id="A0A915JHU0"/>
<feature type="disulfide bond" evidence="2">
    <location>
        <begin position="61"/>
        <end position="70"/>
    </location>
</feature>
<accession>A0A915JHU0</accession>
<keyword evidence="4" id="KW-1185">Reference proteome</keyword>
<dbReference type="GO" id="GO:0007417">
    <property type="term" value="P:central nervous system development"/>
    <property type="evidence" value="ECO:0007669"/>
    <property type="project" value="TreeGrafter"/>
</dbReference>
<dbReference type="InterPro" id="IPR001881">
    <property type="entry name" value="EGF-like_Ca-bd_dom"/>
</dbReference>
<evidence type="ECO:0000256" key="2">
    <source>
        <dbReference type="PROSITE-ProRule" id="PRU00076"/>
    </source>
</evidence>
<dbReference type="CDD" id="cd00053">
    <property type="entry name" value="EGF"/>
    <property type="match status" value="1"/>
</dbReference>
<dbReference type="GO" id="GO:0072534">
    <property type="term" value="C:perineuronal net"/>
    <property type="evidence" value="ECO:0007669"/>
    <property type="project" value="TreeGrafter"/>
</dbReference>
<proteinExistence type="predicted"/>
<comment type="caution">
    <text evidence="2">Lacks conserved residue(s) required for the propagation of feature annotation.</text>
</comment>
<dbReference type="SMART" id="SM00179">
    <property type="entry name" value="EGF_CA"/>
    <property type="match status" value="2"/>
</dbReference>
<evidence type="ECO:0000256" key="1">
    <source>
        <dbReference type="ARBA" id="ARBA00023157"/>
    </source>
</evidence>
<sequence>MPCGSAATCFNTQGSFYCMCADGSRGSPTCTNGSTTSCPPGYCKNGGTCSSTGFNTYKCACPAEFSGSQCDSVLCNTGWRYFSGFCYAAFNVNMTEQMAKTYCANTGAQLASIGSTAERNFAGAL</sequence>
<dbReference type="GO" id="GO:0002052">
    <property type="term" value="P:positive regulation of neuroblast proliferation"/>
    <property type="evidence" value="ECO:0007669"/>
    <property type="project" value="TreeGrafter"/>
</dbReference>
<evidence type="ECO:0000313" key="5">
    <source>
        <dbReference type="WBParaSite" id="nRc.2.0.1.t25671-RA"/>
    </source>
</evidence>
<dbReference type="GO" id="GO:0010001">
    <property type="term" value="P:glial cell differentiation"/>
    <property type="evidence" value="ECO:0007669"/>
    <property type="project" value="TreeGrafter"/>
</dbReference>
<feature type="domain" description="EGF-like" evidence="3">
    <location>
        <begin position="34"/>
        <end position="71"/>
    </location>
</feature>
<feature type="domain" description="EGF-like" evidence="3">
    <location>
        <begin position="1"/>
        <end position="31"/>
    </location>
</feature>
<dbReference type="SMART" id="SM00181">
    <property type="entry name" value="EGF"/>
    <property type="match status" value="2"/>
</dbReference>
<reference evidence="5" key="1">
    <citation type="submission" date="2022-11" db="UniProtKB">
        <authorList>
            <consortium name="WormBaseParasite"/>
        </authorList>
    </citation>
    <scope>IDENTIFICATION</scope>
</reference>
<dbReference type="InterPro" id="IPR016186">
    <property type="entry name" value="C-type_lectin-like/link_sf"/>
</dbReference>
<dbReference type="GO" id="GO:0005509">
    <property type="term" value="F:calcium ion binding"/>
    <property type="evidence" value="ECO:0007669"/>
    <property type="project" value="InterPro"/>
</dbReference>
<keyword evidence="2" id="KW-0245">EGF-like domain</keyword>
<dbReference type="GO" id="GO:0045202">
    <property type="term" value="C:synapse"/>
    <property type="evidence" value="ECO:0007669"/>
    <property type="project" value="TreeGrafter"/>
</dbReference>
<dbReference type="GO" id="GO:0005615">
    <property type="term" value="C:extracellular space"/>
    <property type="evidence" value="ECO:0007669"/>
    <property type="project" value="TreeGrafter"/>
</dbReference>
<dbReference type="SUPFAM" id="SSF57196">
    <property type="entry name" value="EGF/Laminin"/>
    <property type="match status" value="1"/>
</dbReference>
<dbReference type="PROSITE" id="PS00022">
    <property type="entry name" value="EGF_1"/>
    <property type="match status" value="1"/>
</dbReference>
<dbReference type="GO" id="GO:0001501">
    <property type="term" value="P:skeletal system development"/>
    <property type="evidence" value="ECO:0007669"/>
    <property type="project" value="TreeGrafter"/>
</dbReference>
<name>A0A915JHU0_ROMCU</name>
<dbReference type="PANTHER" id="PTHR22804">
    <property type="entry name" value="AGGRECAN/VERSICAN PROTEOGLYCAN"/>
    <property type="match status" value="1"/>
</dbReference>
<dbReference type="PANTHER" id="PTHR22804:SF40">
    <property type="entry name" value="HYALURONAN AND PROTEOGLYCAN LINK PROTEIN 3"/>
    <property type="match status" value="1"/>
</dbReference>
<dbReference type="WBParaSite" id="nRc.2.0.1.t25671-RA">
    <property type="protein sequence ID" value="nRc.2.0.1.t25671-RA"/>
    <property type="gene ID" value="nRc.2.0.1.g25671"/>
</dbReference>
<protein>
    <submittedName>
        <fullName evidence="5">EGF-like domain-containing protein</fullName>
    </submittedName>
</protein>
<dbReference type="PROSITE" id="PS00010">
    <property type="entry name" value="ASX_HYDROXYL"/>
    <property type="match status" value="1"/>
</dbReference>
<dbReference type="InterPro" id="IPR000742">
    <property type="entry name" value="EGF"/>
</dbReference>
<evidence type="ECO:0000313" key="4">
    <source>
        <dbReference type="Proteomes" id="UP000887565"/>
    </source>
</evidence>
<dbReference type="InterPro" id="IPR050691">
    <property type="entry name" value="Hyaluronan_bind_Proteoglycan"/>
</dbReference>
<evidence type="ECO:0000259" key="3">
    <source>
        <dbReference type="PROSITE" id="PS50026"/>
    </source>
</evidence>